<dbReference type="InterPro" id="IPR011010">
    <property type="entry name" value="DNA_brk_join_enz"/>
</dbReference>
<keyword evidence="1" id="KW-0233">DNA recombination</keyword>
<evidence type="ECO:0000256" key="1">
    <source>
        <dbReference type="ARBA" id="ARBA00023172"/>
    </source>
</evidence>
<protein>
    <recommendedName>
        <fullName evidence="3">Tyr recombinase domain-containing protein</fullName>
    </recommendedName>
</protein>
<comment type="caution">
    <text evidence="2">The sequence shown here is derived from an EMBL/GenBank/DDBJ whole genome shotgun (WGS) entry which is preliminary data.</text>
</comment>
<accession>A0A0F9U2X2</accession>
<organism evidence="2">
    <name type="scientific">marine sediment metagenome</name>
    <dbReference type="NCBI Taxonomy" id="412755"/>
    <lineage>
        <taxon>unclassified sequences</taxon>
        <taxon>metagenomes</taxon>
        <taxon>ecological metagenomes</taxon>
    </lineage>
</organism>
<dbReference type="GO" id="GO:0003677">
    <property type="term" value="F:DNA binding"/>
    <property type="evidence" value="ECO:0007669"/>
    <property type="project" value="InterPro"/>
</dbReference>
<dbReference type="SUPFAM" id="SSF56349">
    <property type="entry name" value="DNA breaking-rejoining enzymes"/>
    <property type="match status" value="1"/>
</dbReference>
<dbReference type="AlphaFoldDB" id="A0A0F9U2X2"/>
<proteinExistence type="predicted"/>
<dbReference type="GO" id="GO:0006310">
    <property type="term" value="P:DNA recombination"/>
    <property type="evidence" value="ECO:0007669"/>
    <property type="project" value="UniProtKB-KW"/>
</dbReference>
<reference evidence="2" key="1">
    <citation type="journal article" date="2015" name="Nature">
        <title>Complex archaea that bridge the gap between prokaryotes and eukaryotes.</title>
        <authorList>
            <person name="Spang A."/>
            <person name="Saw J.H."/>
            <person name="Jorgensen S.L."/>
            <person name="Zaremba-Niedzwiedzka K."/>
            <person name="Martijn J."/>
            <person name="Lind A.E."/>
            <person name="van Eijk R."/>
            <person name="Schleper C."/>
            <person name="Guy L."/>
            <person name="Ettema T.J."/>
        </authorList>
    </citation>
    <scope>NUCLEOTIDE SEQUENCE</scope>
</reference>
<dbReference type="GO" id="GO:0015074">
    <property type="term" value="P:DNA integration"/>
    <property type="evidence" value="ECO:0007669"/>
    <property type="project" value="InterPro"/>
</dbReference>
<evidence type="ECO:0008006" key="3">
    <source>
        <dbReference type="Google" id="ProtNLM"/>
    </source>
</evidence>
<gene>
    <name evidence="2" type="ORF">LCGC14_0317380</name>
</gene>
<dbReference type="InterPro" id="IPR013762">
    <property type="entry name" value="Integrase-like_cat_sf"/>
</dbReference>
<evidence type="ECO:0000313" key="2">
    <source>
        <dbReference type="EMBL" id="KKN81662.1"/>
    </source>
</evidence>
<dbReference type="EMBL" id="LAZR01000212">
    <property type="protein sequence ID" value="KKN81662.1"/>
    <property type="molecule type" value="Genomic_DNA"/>
</dbReference>
<name>A0A0F9U2X2_9ZZZZ</name>
<sequence>MAKNPVPSVNPNADTELRRTQRPVQQHFDYIWEKDIFRLIGRTSANMTEALSKLDPSLKESFKQAIIAFSMKGDYAPMLVIDLCFAIGASMKRFKVSTFDTTWVSQATKIPTFINKIGAIRNFFLLWKARDSLAISDADLQFLLKINTSRGPSSNILSDDPEKSWLSNEEYEALLASIWRNYEDDLFSTSRTLIALLSMQYARRPTQLSQLKIKDVRIALPGDTSGLSGPMIGFPGAKDSNAETGYRDSKFEHHPLPNHLWSLFEIQRKDVRALAKSQLGAHLTDTEIKELPLFTTADRLKKAASELAEHYGLDWRCNLHHQLFHMQSHSISRILTWKPSGRRDIEAPLSHRTGRPLVVSATRLRHTRARQLARKGVPLHVLSYWLGHASEKSLKSYYNDPAEDARKLDEAMSPVLMPLAMAFAGNLIDSEEQASRYDDPTSRLEHASSAMLKNVGNCGKHSFCAATSVPIPCYRCRHFEPLVTAQHQEVLEALTNRQEEENQALSIGGARNLLVPINLSADIIAVQNCIDRCNARKLELGIT</sequence>
<dbReference type="Gene3D" id="1.10.443.10">
    <property type="entry name" value="Intergrase catalytic core"/>
    <property type="match status" value="1"/>
</dbReference>